<dbReference type="Proteomes" id="UP001620626">
    <property type="component" value="Unassembled WGS sequence"/>
</dbReference>
<dbReference type="AlphaFoldDB" id="A0ABD2JSQ4"/>
<name>A0ABD2JSQ4_9BILA</name>
<protein>
    <submittedName>
        <fullName evidence="1">Uncharacterized protein</fullName>
    </submittedName>
</protein>
<reference evidence="1 2" key="1">
    <citation type="submission" date="2024-10" db="EMBL/GenBank/DDBJ databases">
        <authorList>
            <person name="Kim D."/>
        </authorList>
    </citation>
    <scope>NUCLEOTIDE SEQUENCE [LARGE SCALE GENOMIC DNA]</scope>
    <source>
        <strain evidence="1">BH-2024</strain>
    </source>
</reference>
<evidence type="ECO:0000313" key="2">
    <source>
        <dbReference type="Proteomes" id="UP001620626"/>
    </source>
</evidence>
<keyword evidence="2" id="KW-1185">Reference proteome</keyword>
<sequence>MSASMPGWAGCSVSSISVPTEQRLAIVKEQRLIKFGVGPIQWHFRLPCAVRCRLALCRRREFLSRLRKRSLLCARNCHETHQSPTLIEGSACCSISSISVPTEQRLAIVKEQKADNEPIWRRSNSGSLILALNQTPARVSVVESLHVLVDLLQLVGLANLLIVHHQREQNVTFPLAQRCLLSALRQSPRVPTTCRSRKRLISDHITLEQFCHPSDHFFAGRRNCQDTNC</sequence>
<evidence type="ECO:0000313" key="1">
    <source>
        <dbReference type="EMBL" id="KAL3093657.1"/>
    </source>
</evidence>
<accession>A0ABD2JSQ4</accession>
<proteinExistence type="predicted"/>
<comment type="caution">
    <text evidence="1">The sequence shown here is derived from an EMBL/GenBank/DDBJ whole genome shotgun (WGS) entry which is preliminary data.</text>
</comment>
<organism evidence="1 2">
    <name type="scientific">Heterodera trifolii</name>
    <dbReference type="NCBI Taxonomy" id="157864"/>
    <lineage>
        <taxon>Eukaryota</taxon>
        <taxon>Metazoa</taxon>
        <taxon>Ecdysozoa</taxon>
        <taxon>Nematoda</taxon>
        <taxon>Chromadorea</taxon>
        <taxon>Rhabditida</taxon>
        <taxon>Tylenchina</taxon>
        <taxon>Tylenchomorpha</taxon>
        <taxon>Tylenchoidea</taxon>
        <taxon>Heteroderidae</taxon>
        <taxon>Heteroderinae</taxon>
        <taxon>Heterodera</taxon>
    </lineage>
</organism>
<gene>
    <name evidence="1" type="ORF">niasHT_026695</name>
</gene>
<dbReference type="EMBL" id="JBICBT010000910">
    <property type="protein sequence ID" value="KAL3093657.1"/>
    <property type="molecule type" value="Genomic_DNA"/>
</dbReference>